<dbReference type="Pfam" id="PF10494">
    <property type="entry name" value="Stk19"/>
    <property type="match status" value="1"/>
</dbReference>
<dbReference type="PANTHER" id="PTHR15243:SF0">
    <property type="entry name" value="SERINE_THREONINE-PROTEIN KINASE 19"/>
    <property type="match status" value="1"/>
</dbReference>
<feature type="compositionally biased region" description="Low complexity" evidence="2">
    <location>
        <begin position="1"/>
        <end position="14"/>
    </location>
</feature>
<evidence type="ECO:0000313" key="3">
    <source>
        <dbReference type="EMBL" id="KAF2090780.1"/>
    </source>
</evidence>
<dbReference type="OrthoDB" id="3980126at2759"/>
<feature type="region of interest" description="Disordered" evidence="2">
    <location>
        <begin position="1"/>
        <end position="38"/>
    </location>
</feature>
<dbReference type="Proteomes" id="UP000799776">
    <property type="component" value="Unassembled WGS sequence"/>
</dbReference>
<evidence type="ECO:0000256" key="1">
    <source>
        <dbReference type="ARBA" id="ARBA00093458"/>
    </source>
</evidence>
<sequence length="374" mass="40245">LRRSSSSPFASSPRQKPGGVGAPRRKSSPADETAYDAPLDDTGIAASLAADLELRDVPQFMQNIQRRMWCHVPERSGMNGQRIAEVLNHRLALPPIVSTAHVHALTKSPTITEREIADLTRAGVLRKIVIPGRGASVGEGLIIVSEWERRVYAHPDLDNQVKDKYTSLLRADPSSFTVSAAHFTKQETTALISAGFLTFAGSPTNAFNRPGVSPLGFVTSIATASASGSLGAVGGADALISSGGGGSGILTNPTRSSVSTDGDWQYHFAMPNTGPYLKLLISARAHLIDMLDKMSKHREAPLSLLKERWDGGIMTENAASRAKRARGEWTGTLPGRTKKWRGFYGLNFDWVLEECVGSGQVELFQTRTVGVGVR</sequence>
<dbReference type="EMBL" id="ML978712">
    <property type="protein sequence ID" value="KAF2090780.1"/>
    <property type="molecule type" value="Genomic_DNA"/>
</dbReference>
<comment type="caution">
    <text evidence="3">The sequence shown here is derived from an EMBL/GenBank/DDBJ whole genome shotgun (WGS) entry which is preliminary data.</text>
</comment>
<proteinExistence type="inferred from homology"/>
<reference evidence="3" key="1">
    <citation type="journal article" date="2020" name="Stud. Mycol.">
        <title>101 Dothideomycetes genomes: a test case for predicting lifestyles and emergence of pathogens.</title>
        <authorList>
            <person name="Haridas S."/>
            <person name="Albert R."/>
            <person name="Binder M."/>
            <person name="Bloem J."/>
            <person name="Labutti K."/>
            <person name="Salamov A."/>
            <person name="Andreopoulos B."/>
            <person name="Baker S."/>
            <person name="Barry K."/>
            <person name="Bills G."/>
            <person name="Bluhm B."/>
            <person name="Cannon C."/>
            <person name="Castanera R."/>
            <person name="Culley D."/>
            <person name="Daum C."/>
            <person name="Ezra D."/>
            <person name="Gonzalez J."/>
            <person name="Henrissat B."/>
            <person name="Kuo A."/>
            <person name="Liang C."/>
            <person name="Lipzen A."/>
            <person name="Lutzoni F."/>
            <person name="Magnuson J."/>
            <person name="Mondo S."/>
            <person name="Nolan M."/>
            <person name="Ohm R."/>
            <person name="Pangilinan J."/>
            <person name="Park H.-J."/>
            <person name="Ramirez L."/>
            <person name="Alfaro M."/>
            <person name="Sun H."/>
            <person name="Tritt A."/>
            <person name="Yoshinaga Y."/>
            <person name="Zwiers L.-H."/>
            <person name="Turgeon B."/>
            <person name="Goodwin S."/>
            <person name="Spatafora J."/>
            <person name="Crous P."/>
            <person name="Grigoriev I."/>
        </authorList>
    </citation>
    <scope>NUCLEOTIDE SEQUENCE</scope>
    <source>
        <strain evidence="3">CBS 121410</strain>
    </source>
</reference>
<dbReference type="AlphaFoldDB" id="A0A9P4I104"/>
<feature type="non-terminal residue" evidence="3">
    <location>
        <position position="1"/>
    </location>
</feature>
<feature type="non-terminal residue" evidence="3">
    <location>
        <position position="374"/>
    </location>
</feature>
<accession>A0A9P4I104</accession>
<organism evidence="3 4">
    <name type="scientific">Saccharata proteae CBS 121410</name>
    <dbReference type="NCBI Taxonomy" id="1314787"/>
    <lineage>
        <taxon>Eukaryota</taxon>
        <taxon>Fungi</taxon>
        <taxon>Dikarya</taxon>
        <taxon>Ascomycota</taxon>
        <taxon>Pezizomycotina</taxon>
        <taxon>Dothideomycetes</taxon>
        <taxon>Dothideomycetes incertae sedis</taxon>
        <taxon>Botryosphaeriales</taxon>
        <taxon>Saccharataceae</taxon>
        <taxon>Saccharata</taxon>
    </lineage>
</organism>
<evidence type="ECO:0008006" key="5">
    <source>
        <dbReference type="Google" id="ProtNLM"/>
    </source>
</evidence>
<gene>
    <name evidence="3" type="ORF">K490DRAFT_14265</name>
</gene>
<protein>
    <recommendedName>
        <fullName evidence="5">Serine-threonine protein kinase 19</fullName>
    </recommendedName>
</protein>
<keyword evidence="4" id="KW-1185">Reference proteome</keyword>
<dbReference type="PANTHER" id="PTHR15243">
    <property type="entry name" value="SERINE/THREONINE-PROTEIN KINASE 19"/>
    <property type="match status" value="1"/>
</dbReference>
<evidence type="ECO:0000313" key="4">
    <source>
        <dbReference type="Proteomes" id="UP000799776"/>
    </source>
</evidence>
<name>A0A9P4I104_9PEZI</name>
<dbReference type="InterPro" id="IPR018865">
    <property type="entry name" value="STK19-like"/>
</dbReference>
<comment type="similarity">
    <text evidence="1">Belongs to the STK19 family.</text>
</comment>
<dbReference type="GO" id="GO:0046579">
    <property type="term" value="P:positive regulation of Ras protein signal transduction"/>
    <property type="evidence" value="ECO:0007669"/>
    <property type="project" value="TreeGrafter"/>
</dbReference>
<evidence type="ECO:0000256" key="2">
    <source>
        <dbReference type="SAM" id="MobiDB-lite"/>
    </source>
</evidence>